<dbReference type="AlphaFoldDB" id="H2ZPN3"/>
<reference evidence="2" key="1">
    <citation type="submission" date="2003-08" db="EMBL/GenBank/DDBJ databases">
        <authorList>
            <person name="Birren B."/>
            <person name="Nusbaum C."/>
            <person name="Abebe A."/>
            <person name="Abouelleil A."/>
            <person name="Adekoya E."/>
            <person name="Ait-zahra M."/>
            <person name="Allen N."/>
            <person name="Allen T."/>
            <person name="An P."/>
            <person name="Anderson M."/>
            <person name="Anderson S."/>
            <person name="Arachchi H."/>
            <person name="Armbruster J."/>
            <person name="Bachantsang P."/>
            <person name="Baldwin J."/>
            <person name="Barry A."/>
            <person name="Bayul T."/>
            <person name="Blitshsteyn B."/>
            <person name="Bloom T."/>
            <person name="Blye J."/>
            <person name="Boguslavskiy L."/>
            <person name="Borowsky M."/>
            <person name="Boukhgalter B."/>
            <person name="Brunache A."/>
            <person name="Butler J."/>
            <person name="Calixte N."/>
            <person name="Calvo S."/>
            <person name="Camarata J."/>
            <person name="Campo K."/>
            <person name="Chang J."/>
            <person name="Cheshatsang Y."/>
            <person name="Citroen M."/>
            <person name="Collymore A."/>
            <person name="Considine T."/>
            <person name="Cook A."/>
            <person name="Cooke P."/>
            <person name="Corum B."/>
            <person name="Cuomo C."/>
            <person name="David R."/>
            <person name="Dawoe T."/>
            <person name="Degray S."/>
            <person name="Dodge S."/>
            <person name="Dooley K."/>
            <person name="Dorje P."/>
            <person name="Dorjee K."/>
            <person name="Dorris L."/>
            <person name="Duffey N."/>
            <person name="Dupes A."/>
            <person name="Elkins T."/>
            <person name="Engels R."/>
            <person name="Erickson J."/>
            <person name="Farina A."/>
            <person name="Faro S."/>
            <person name="Ferreira P."/>
            <person name="Fischer H."/>
            <person name="Fitzgerald M."/>
            <person name="Foley K."/>
            <person name="Gage D."/>
            <person name="Galagan J."/>
            <person name="Gearin G."/>
            <person name="Gnerre S."/>
            <person name="Gnirke A."/>
            <person name="Goyette A."/>
            <person name="Graham J."/>
            <person name="Grandbois E."/>
            <person name="Gyaltsen K."/>
            <person name="Hafez N."/>
            <person name="Hagopian D."/>
            <person name="Hagos B."/>
            <person name="Hall J."/>
            <person name="Hatcher B."/>
            <person name="Heller A."/>
            <person name="Higgins H."/>
            <person name="Honan T."/>
            <person name="Horn A."/>
            <person name="Houde N."/>
            <person name="Hughes L."/>
            <person name="Hulme W."/>
            <person name="Husby E."/>
            <person name="Iliev I."/>
            <person name="Jaffe D."/>
            <person name="Jones C."/>
            <person name="Kamal M."/>
            <person name="Kamat A."/>
            <person name="Kamvysselis M."/>
            <person name="Karlsson E."/>
            <person name="Kells C."/>
            <person name="Kieu A."/>
            <person name="Kisner P."/>
            <person name="Kodira C."/>
            <person name="Kulbokas E."/>
            <person name="Labutti K."/>
            <person name="Lama D."/>
            <person name="Landers T."/>
            <person name="Leger J."/>
            <person name="Levine S."/>
            <person name="Lewis D."/>
            <person name="Lewis T."/>
            <person name="Lindblad-toh K."/>
            <person name="Liu X."/>
            <person name="Lokyitsang T."/>
            <person name="Lokyitsang Y."/>
            <person name="Lucien O."/>
            <person name="Lui A."/>
            <person name="Ma L.J."/>
            <person name="Mabbitt R."/>
            <person name="Macdonald J."/>
            <person name="Maclean C."/>
            <person name="Major J."/>
            <person name="Manning J."/>
            <person name="Marabella R."/>
            <person name="Maru K."/>
            <person name="Matthews C."/>
            <person name="Mauceli E."/>
            <person name="Mccarthy M."/>
            <person name="Mcdonough S."/>
            <person name="Mcghee T."/>
            <person name="Meldrim J."/>
            <person name="Meneus L."/>
            <person name="Mesirov J."/>
            <person name="Mihalev A."/>
            <person name="Mihova T."/>
            <person name="Mikkelsen T."/>
            <person name="Mlenga V."/>
            <person name="Moru K."/>
            <person name="Mozes J."/>
            <person name="Mulrain L."/>
            <person name="Munson G."/>
            <person name="Naylor J."/>
            <person name="Newes C."/>
            <person name="Nguyen C."/>
            <person name="Nguyen N."/>
            <person name="Nguyen T."/>
            <person name="Nicol R."/>
            <person name="Nielsen C."/>
            <person name="Nizzari M."/>
            <person name="Norbu C."/>
            <person name="Norbu N."/>
            <person name="O'donnell P."/>
            <person name="Okoawo O."/>
            <person name="O'leary S."/>
            <person name="Omotosho B."/>
            <person name="O'neill K."/>
            <person name="Osman S."/>
            <person name="Parker S."/>
            <person name="Perrin D."/>
            <person name="Phunkhang P."/>
            <person name="Piqani B."/>
            <person name="Purcell S."/>
            <person name="Rachupka T."/>
            <person name="Ramasamy U."/>
            <person name="Rameau R."/>
            <person name="Ray V."/>
            <person name="Raymond C."/>
            <person name="Retta R."/>
            <person name="Richardson S."/>
            <person name="Rise C."/>
            <person name="Rodriguez J."/>
            <person name="Rogers J."/>
            <person name="Rogov P."/>
            <person name="Rutman M."/>
            <person name="Schupbach R."/>
            <person name="Seaman C."/>
            <person name="Settipalli S."/>
            <person name="Sharpe T."/>
            <person name="Sheridan J."/>
            <person name="Sherpa N."/>
            <person name="Shi J."/>
            <person name="Smirnov S."/>
            <person name="Smith C."/>
            <person name="Sougnez C."/>
            <person name="Spencer B."/>
            <person name="Stalker J."/>
            <person name="Stange-thomann N."/>
            <person name="Stavropoulos S."/>
            <person name="Stetson K."/>
            <person name="Stone C."/>
            <person name="Stone S."/>
            <person name="Stubbs M."/>
            <person name="Talamas J."/>
            <person name="Tchuinga P."/>
            <person name="Tenzing P."/>
            <person name="Tesfaye S."/>
            <person name="Theodore J."/>
            <person name="Thoulutsang Y."/>
            <person name="Topham K."/>
            <person name="Towey S."/>
            <person name="Tsamla T."/>
            <person name="Tsomo N."/>
            <person name="Vallee D."/>
            <person name="Vassiliev H."/>
            <person name="Venkataraman V."/>
            <person name="Vinson J."/>
            <person name="Vo A."/>
            <person name="Wade C."/>
            <person name="Wang S."/>
            <person name="Wangchuk T."/>
            <person name="Wangdi T."/>
            <person name="Whittaker C."/>
            <person name="Wilkinson J."/>
            <person name="Wu Y."/>
            <person name="Wyman D."/>
            <person name="Yadav S."/>
            <person name="Yang S."/>
            <person name="Yang X."/>
            <person name="Yeager S."/>
            <person name="Yee E."/>
            <person name="Young G."/>
            <person name="Zainoun J."/>
            <person name="Zembeck L."/>
            <person name="Zimmer A."/>
            <person name="Zody M."/>
            <person name="Lander E."/>
        </authorList>
    </citation>
    <scope>NUCLEOTIDE SEQUENCE [LARGE SCALE GENOMIC DNA]</scope>
</reference>
<accession>H2ZPN3</accession>
<reference evidence="1" key="2">
    <citation type="submission" date="2025-08" db="UniProtKB">
        <authorList>
            <consortium name="Ensembl"/>
        </authorList>
    </citation>
    <scope>IDENTIFICATION</scope>
</reference>
<reference evidence="1" key="3">
    <citation type="submission" date="2025-09" db="UniProtKB">
        <authorList>
            <consortium name="Ensembl"/>
        </authorList>
    </citation>
    <scope>IDENTIFICATION</scope>
</reference>
<sequence>SGSFRGRVRVRKGIFWNLLRQLFCKNSFAVVRVFYWFIFATPNAGFVRFLVLYPCINIEVADCKLGVHVNIAHCYLQCLMIRNSCSCKGQLIRIHSRCIFI</sequence>
<proteinExistence type="predicted"/>
<dbReference type="Ensembl" id="ENSCSAVT00000019761.1">
    <property type="protein sequence ID" value="ENSCSAVP00000019549.1"/>
    <property type="gene ID" value="ENSCSAVG00000011465.1"/>
</dbReference>
<keyword evidence="2" id="KW-1185">Reference proteome</keyword>
<evidence type="ECO:0000313" key="2">
    <source>
        <dbReference type="Proteomes" id="UP000007875"/>
    </source>
</evidence>
<name>H2ZPN3_CIOSA</name>
<dbReference type="HOGENOM" id="CLU_2297929_0_0_1"/>
<organism evidence="1 2">
    <name type="scientific">Ciona savignyi</name>
    <name type="common">Pacific transparent sea squirt</name>
    <dbReference type="NCBI Taxonomy" id="51511"/>
    <lineage>
        <taxon>Eukaryota</taxon>
        <taxon>Metazoa</taxon>
        <taxon>Chordata</taxon>
        <taxon>Tunicata</taxon>
        <taxon>Ascidiacea</taxon>
        <taxon>Phlebobranchia</taxon>
        <taxon>Cionidae</taxon>
        <taxon>Ciona</taxon>
    </lineage>
</organism>
<protein>
    <submittedName>
        <fullName evidence="1">Uncharacterized protein</fullName>
    </submittedName>
</protein>
<dbReference type="Proteomes" id="UP000007875">
    <property type="component" value="Unassembled WGS sequence"/>
</dbReference>
<dbReference type="InParanoid" id="H2ZPN3"/>
<evidence type="ECO:0000313" key="1">
    <source>
        <dbReference type="Ensembl" id="ENSCSAVP00000019549.1"/>
    </source>
</evidence>